<evidence type="ECO:0000313" key="2">
    <source>
        <dbReference type="Proteomes" id="UP001396334"/>
    </source>
</evidence>
<reference evidence="1 2" key="1">
    <citation type="journal article" date="2024" name="G3 (Bethesda)">
        <title>Genome assembly of Hibiscus sabdariffa L. provides insights into metabolisms of medicinal natural products.</title>
        <authorList>
            <person name="Kim T."/>
        </authorList>
    </citation>
    <scope>NUCLEOTIDE SEQUENCE [LARGE SCALE GENOMIC DNA]</scope>
    <source>
        <strain evidence="1">TK-2024</strain>
        <tissue evidence="1">Old leaves</tissue>
    </source>
</reference>
<keyword evidence="2" id="KW-1185">Reference proteome</keyword>
<accession>A0ABR2SZ77</accession>
<name>A0ABR2SZ77_9ROSI</name>
<comment type="caution">
    <text evidence="1">The sequence shown here is derived from an EMBL/GenBank/DDBJ whole genome shotgun (WGS) entry which is preliminary data.</text>
</comment>
<dbReference type="EMBL" id="JBBPBN010000010">
    <property type="protein sequence ID" value="KAK9030321.1"/>
    <property type="molecule type" value="Genomic_DNA"/>
</dbReference>
<protein>
    <submittedName>
        <fullName evidence="1">Uncharacterized protein</fullName>
    </submittedName>
</protein>
<sequence>MRPNEQTERSKRRCEFHKDQGFTTLMNLESLDVREEDKSSKLEPIDKIEEVEVYPGGCSKLTMIASGLDKDQKRRLMKLLRNNADVFA</sequence>
<evidence type="ECO:0000313" key="1">
    <source>
        <dbReference type="EMBL" id="KAK9030321.1"/>
    </source>
</evidence>
<proteinExistence type="predicted"/>
<dbReference type="Proteomes" id="UP001396334">
    <property type="component" value="Unassembled WGS sequence"/>
</dbReference>
<gene>
    <name evidence="1" type="ORF">V6N11_031749</name>
</gene>
<organism evidence="1 2">
    <name type="scientific">Hibiscus sabdariffa</name>
    <name type="common">roselle</name>
    <dbReference type="NCBI Taxonomy" id="183260"/>
    <lineage>
        <taxon>Eukaryota</taxon>
        <taxon>Viridiplantae</taxon>
        <taxon>Streptophyta</taxon>
        <taxon>Embryophyta</taxon>
        <taxon>Tracheophyta</taxon>
        <taxon>Spermatophyta</taxon>
        <taxon>Magnoliopsida</taxon>
        <taxon>eudicotyledons</taxon>
        <taxon>Gunneridae</taxon>
        <taxon>Pentapetalae</taxon>
        <taxon>rosids</taxon>
        <taxon>malvids</taxon>
        <taxon>Malvales</taxon>
        <taxon>Malvaceae</taxon>
        <taxon>Malvoideae</taxon>
        <taxon>Hibiscus</taxon>
    </lineage>
</organism>